<feature type="domain" description="Rok N-terminal oligomerisation" evidence="3">
    <location>
        <begin position="1"/>
        <end position="43"/>
    </location>
</feature>
<feature type="coiled-coil region" evidence="1">
    <location>
        <begin position="7"/>
        <end position="45"/>
    </location>
</feature>
<evidence type="ECO:0000313" key="5">
    <source>
        <dbReference type="Proteomes" id="UP000187367"/>
    </source>
</evidence>
<comment type="caution">
    <text evidence="4">The sequence shown here is derived from an EMBL/GenBank/DDBJ whole genome shotgun (WGS) entry which is preliminary data.</text>
</comment>
<dbReference type="Pfam" id="PF26513">
    <property type="entry name" value="Rok_N"/>
    <property type="match status" value="1"/>
</dbReference>
<sequence>MFNEMERESLRLRLEQLNDKEITLMQEIQKERDNIYSKLRELDGKDVESPTINKKLSLINLAGATAQKLKQTKYSNQQSLPTNNVSPLNSATQTLHRSKTSIQREEALKILNKQEEGIRGARLRTEIEKGTGMKIKNMTTFMVGLMKHHPEVKKPYRGQYAIQNEKSFE</sequence>
<dbReference type="AlphaFoldDB" id="A0A1R1Q9E9"/>
<evidence type="ECO:0008006" key="6">
    <source>
        <dbReference type="Google" id="ProtNLM"/>
    </source>
</evidence>
<dbReference type="InterPro" id="IPR058971">
    <property type="entry name" value="Rok_N_oligomerisation"/>
</dbReference>
<reference evidence="4 5" key="1">
    <citation type="submission" date="2017-01" db="EMBL/GenBank/DDBJ databases">
        <title>Bacillus phylogenomics.</title>
        <authorList>
            <person name="Dunlap C."/>
        </authorList>
    </citation>
    <scope>NUCLEOTIDE SEQUENCE [LARGE SCALE GENOMIC DNA]</scope>
    <source>
        <strain evidence="4 5">NRRL B-41282</strain>
    </source>
</reference>
<dbReference type="RefSeq" id="WP_076764268.1">
    <property type="nucleotide sequence ID" value="NZ_JARMMH010000003.1"/>
</dbReference>
<organism evidence="4 5">
    <name type="scientific">Bacillus swezeyi</name>
    <dbReference type="NCBI Taxonomy" id="1925020"/>
    <lineage>
        <taxon>Bacteria</taxon>
        <taxon>Bacillati</taxon>
        <taxon>Bacillota</taxon>
        <taxon>Bacilli</taxon>
        <taxon>Bacillales</taxon>
        <taxon>Bacillaceae</taxon>
        <taxon>Bacillus</taxon>
    </lineage>
</organism>
<accession>A0A1R1Q9E9</accession>
<protein>
    <recommendedName>
        <fullName evidence="6">Repressor</fullName>
    </recommendedName>
</protein>
<gene>
    <name evidence="4" type="ORF">BW143_20105</name>
</gene>
<accession>A0A1R1RES8</accession>
<feature type="domain" description="Repressor Rok winged helix" evidence="2">
    <location>
        <begin position="104"/>
        <end position="160"/>
    </location>
</feature>
<name>A0A1R1Q9E9_9BACI</name>
<dbReference type="OrthoDB" id="2452961at2"/>
<evidence type="ECO:0000259" key="3">
    <source>
        <dbReference type="Pfam" id="PF26513"/>
    </source>
</evidence>
<keyword evidence="1" id="KW-0175">Coiled coil</keyword>
<dbReference type="Pfam" id="PF23159">
    <property type="entry name" value="WHD_Rok"/>
    <property type="match status" value="1"/>
</dbReference>
<dbReference type="EMBL" id="MTJL01000047">
    <property type="protein sequence ID" value="OMH99321.1"/>
    <property type="molecule type" value="Genomic_DNA"/>
</dbReference>
<dbReference type="InterPro" id="IPR056984">
    <property type="entry name" value="WH_Rok"/>
</dbReference>
<evidence type="ECO:0000259" key="2">
    <source>
        <dbReference type="Pfam" id="PF23159"/>
    </source>
</evidence>
<evidence type="ECO:0000256" key="1">
    <source>
        <dbReference type="SAM" id="Coils"/>
    </source>
</evidence>
<proteinExistence type="predicted"/>
<dbReference type="Proteomes" id="UP000187367">
    <property type="component" value="Unassembled WGS sequence"/>
</dbReference>
<keyword evidence="5" id="KW-1185">Reference proteome</keyword>
<evidence type="ECO:0000313" key="4">
    <source>
        <dbReference type="EMBL" id="OMH99321.1"/>
    </source>
</evidence>